<evidence type="ECO:0008006" key="4">
    <source>
        <dbReference type="Google" id="ProtNLM"/>
    </source>
</evidence>
<dbReference type="EMBL" id="JARXVQ010000001">
    <property type="protein sequence ID" value="MDH6181320.1"/>
    <property type="molecule type" value="Genomic_DNA"/>
</dbReference>
<protein>
    <recommendedName>
        <fullName evidence="4">Polyketide cyclase / dehydrase and lipid transport</fullName>
    </recommendedName>
</protein>
<evidence type="ECO:0000256" key="1">
    <source>
        <dbReference type="SAM" id="SignalP"/>
    </source>
</evidence>
<feature type="signal peptide" evidence="1">
    <location>
        <begin position="1"/>
        <end position="23"/>
    </location>
</feature>
<evidence type="ECO:0000313" key="2">
    <source>
        <dbReference type="EMBL" id="MDH6181320.1"/>
    </source>
</evidence>
<dbReference type="SUPFAM" id="SSF55961">
    <property type="entry name" value="Bet v1-like"/>
    <property type="match status" value="1"/>
</dbReference>
<dbReference type="InterPro" id="IPR023393">
    <property type="entry name" value="START-like_dom_sf"/>
</dbReference>
<comment type="caution">
    <text evidence="2">The sequence shown here is derived from an EMBL/GenBank/DDBJ whole genome shotgun (WGS) entry which is preliminary data.</text>
</comment>
<dbReference type="Gene3D" id="3.30.530.20">
    <property type="match status" value="1"/>
</dbReference>
<sequence length="164" mass="17930">MTTPSAPVSATALVSVLSHPVVAWEFVTGLDPASFYPSYGPLPAVVGVRDQSGDWTTAGQERTLLLSDGGHVVEHVTDAESPTFFAYQLSDFQRLFGVLVSGARAEWRFEKTAHGTRILWTYSFFAKPGRRLIVRAIVKAFWSPYMERVLPGIAAATPSASRRS</sequence>
<feature type="chain" id="PRO_5046430267" description="Polyketide cyclase / dehydrase and lipid transport" evidence="1">
    <location>
        <begin position="24"/>
        <end position="164"/>
    </location>
</feature>
<reference evidence="2 3" key="1">
    <citation type="submission" date="2023-04" db="EMBL/GenBank/DDBJ databases">
        <title>Genome Encyclopedia of Bacteria and Archaea VI: Functional Genomics of Type Strains.</title>
        <authorList>
            <person name="Whitman W."/>
        </authorList>
    </citation>
    <scope>NUCLEOTIDE SEQUENCE [LARGE SCALE GENOMIC DNA]</scope>
    <source>
        <strain evidence="2 3">SG_E_30_P1</strain>
    </source>
</reference>
<dbReference type="RefSeq" id="WP_322133637.1">
    <property type="nucleotide sequence ID" value="NZ_CP085036.1"/>
</dbReference>
<accession>A0ABT6KMT5</accession>
<proteinExistence type="predicted"/>
<dbReference type="InterPro" id="IPR019587">
    <property type="entry name" value="Polyketide_cyclase/dehydratase"/>
</dbReference>
<dbReference type="Proteomes" id="UP001160142">
    <property type="component" value="Unassembled WGS sequence"/>
</dbReference>
<keyword evidence="1" id="KW-0732">Signal</keyword>
<organism evidence="2 3">
    <name type="scientific">Antiquaquibacter oligotrophicus</name>
    <dbReference type="NCBI Taxonomy" id="2880260"/>
    <lineage>
        <taxon>Bacteria</taxon>
        <taxon>Bacillati</taxon>
        <taxon>Actinomycetota</taxon>
        <taxon>Actinomycetes</taxon>
        <taxon>Micrococcales</taxon>
        <taxon>Microbacteriaceae</taxon>
        <taxon>Antiquaquibacter</taxon>
    </lineage>
</organism>
<gene>
    <name evidence="2" type="ORF">M2152_001502</name>
</gene>
<dbReference type="Pfam" id="PF10604">
    <property type="entry name" value="Polyketide_cyc2"/>
    <property type="match status" value="1"/>
</dbReference>
<name>A0ABT6KMT5_9MICO</name>
<keyword evidence="3" id="KW-1185">Reference proteome</keyword>
<evidence type="ECO:0000313" key="3">
    <source>
        <dbReference type="Proteomes" id="UP001160142"/>
    </source>
</evidence>